<name>A0A1I8B2J1_MELHA</name>
<feature type="compositionally biased region" description="Polar residues" evidence="1">
    <location>
        <begin position="251"/>
        <end position="267"/>
    </location>
</feature>
<proteinExistence type="predicted"/>
<organism evidence="3 4">
    <name type="scientific">Meloidogyne hapla</name>
    <name type="common">Root-knot nematode worm</name>
    <dbReference type="NCBI Taxonomy" id="6305"/>
    <lineage>
        <taxon>Eukaryota</taxon>
        <taxon>Metazoa</taxon>
        <taxon>Ecdysozoa</taxon>
        <taxon>Nematoda</taxon>
        <taxon>Chromadorea</taxon>
        <taxon>Rhabditida</taxon>
        <taxon>Tylenchina</taxon>
        <taxon>Tylenchomorpha</taxon>
        <taxon>Tylenchoidea</taxon>
        <taxon>Meloidogynidae</taxon>
        <taxon>Meloidogyninae</taxon>
        <taxon>Meloidogyne</taxon>
    </lineage>
</organism>
<evidence type="ECO:0000313" key="4">
    <source>
        <dbReference type="WBParaSite" id="MhA1_Contig126.frz3.gene9"/>
    </source>
</evidence>
<keyword evidence="3" id="KW-1185">Reference proteome</keyword>
<keyword evidence="2" id="KW-0472">Membrane</keyword>
<feature type="compositionally biased region" description="Basic and acidic residues" evidence="1">
    <location>
        <begin position="270"/>
        <end position="285"/>
    </location>
</feature>
<dbReference type="WBParaSite" id="MhA1_Contig126.frz3.gene9">
    <property type="protein sequence ID" value="MhA1_Contig126.frz3.gene9"/>
    <property type="gene ID" value="MhA1_Contig126.frz3.gene9"/>
</dbReference>
<keyword evidence="2" id="KW-0812">Transmembrane</keyword>
<protein>
    <submittedName>
        <fullName evidence="4">CUB domain-containing protein</fullName>
    </submittedName>
</protein>
<reference evidence="4" key="1">
    <citation type="submission" date="2016-11" db="UniProtKB">
        <authorList>
            <consortium name="WormBaseParasite"/>
        </authorList>
    </citation>
    <scope>IDENTIFICATION</scope>
</reference>
<sequence>MILTILVGEPGHHSSIPSEKTMNDSVAFELEINSTSEFFMDKEPFFDASKNAVCVPKSTPLFEPKTWIITNDEHKDKRLLVFSLLHQNASFKFDGNKIVKGKHPNGPHCELFIQFNRTYYDLLFVPPPKPSTPAPTTTATTEISTTGAKTSLETSKCAPCLCALASTTPMAAVKTTKCPSTETKSNSPVLLILFILVLLGCVITNVIWFYLYKKDKDDKEKQEEEKKAKSIVKSTKGSLYEPDVNTAIQMDVGNTKTASEAGKSTTAGVDVEKAEADAGESKAGEDALNAAATKTLNEV</sequence>
<accession>A0A1I8B2J1</accession>
<feature type="transmembrane region" description="Helical" evidence="2">
    <location>
        <begin position="189"/>
        <end position="212"/>
    </location>
</feature>
<dbReference type="Proteomes" id="UP000095281">
    <property type="component" value="Unplaced"/>
</dbReference>
<evidence type="ECO:0000256" key="1">
    <source>
        <dbReference type="SAM" id="MobiDB-lite"/>
    </source>
</evidence>
<evidence type="ECO:0000313" key="3">
    <source>
        <dbReference type="Proteomes" id="UP000095281"/>
    </source>
</evidence>
<keyword evidence="2" id="KW-1133">Transmembrane helix</keyword>
<feature type="region of interest" description="Disordered" evidence="1">
    <location>
        <begin position="251"/>
        <end position="286"/>
    </location>
</feature>
<dbReference type="AlphaFoldDB" id="A0A1I8B2J1"/>
<evidence type="ECO:0000256" key="2">
    <source>
        <dbReference type="SAM" id="Phobius"/>
    </source>
</evidence>